<evidence type="ECO:0000259" key="6">
    <source>
        <dbReference type="PROSITE" id="PS51184"/>
    </source>
</evidence>
<feature type="non-terminal residue" evidence="7">
    <location>
        <position position="115"/>
    </location>
</feature>
<keyword evidence="2" id="KW-0560">Oxidoreductase</keyword>
<dbReference type="Proteomes" id="UP001233999">
    <property type="component" value="Unassembled WGS sequence"/>
</dbReference>
<accession>A0AAD8ESH2</accession>
<dbReference type="SUPFAM" id="SSF51197">
    <property type="entry name" value="Clavaminate synthase-like"/>
    <property type="match status" value="1"/>
</dbReference>
<keyword evidence="8" id="KW-1185">Reference proteome</keyword>
<dbReference type="EMBL" id="JASPKZ010000152">
    <property type="protein sequence ID" value="KAJ9600671.1"/>
    <property type="molecule type" value="Genomic_DNA"/>
</dbReference>
<keyword evidence="1" id="KW-0479">Metal-binding</keyword>
<dbReference type="InterPro" id="IPR003347">
    <property type="entry name" value="JmjC_dom"/>
</dbReference>
<dbReference type="Gene3D" id="2.60.120.650">
    <property type="entry name" value="Cupin"/>
    <property type="match status" value="1"/>
</dbReference>
<name>A0AAD8ESH2_DIPPU</name>
<organism evidence="7 8">
    <name type="scientific">Diploptera punctata</name>
    <name type="common">Pacific beetle cockroach</name>
    <dbReference type="NCBI Taxonomy" id="6984"/>
    <lineage>
        <taxon>Eukaryota</taxon>
        <taxon>Metazoa</taxon>
        <taxon>Ecdysozoa</taxon>
        <taxon>Arthropoda</taxon>
        <taxon>Hexapoda</taxon>
        <taxon>Insecta</taxon>
        <taxon>Pterygota</taxon>
        <taxon>Neoptera</taxon>
        <taxon>Polyneoptera</taxon>
        <taxon>Dictyoptera</taxon>
        <taxon>Blattodea</taxon>
        <taxon>Blaberoidea</taxon>
        <taxon>Blaberidae</taxon>
        <taxon>Diplopterinae</taxon>
        <taxon>Diploptera</taxon>
    </lineage>
</organism>
<evidence type="ECO:0000313" key="7">
    <source>
        <dbReference type="EMBL" id="KAJ9600671.1"/>
    </source>
</evidence>
<dbReference type="PANTHER" id="PTHR23123">
    <property type="entry name" value="PHD/F-BOX CONTAINING PROTEIN"/>
    <property type="match status" value="1"/>
</dbReference>
<dbReference type="GO" id="GO:0016491">
    <property type="term" value="F:oxidoreductase activity"/>
    <property type="evidence" value="ECO:0007669"/>
    <property type="project" value="UniProtKB-KW"/>
</dbReference>
<protein>
    <recommendedName>
        <fullName evidence="6">JmjC domain-containing protein</fullName>
    </recommendedName>
</protein>
<evidence type="ECO:0000313" key="8">
    <source>
        <dbReference type="Proteomes" id="UP001233999"/>
    </source>
</evidence>
<feature type="domain" description="JmjC" evidence="6">
    <location>
        <begin position="1"/>
        <end position="106"/>
    </location>
</feature>
<dbReference type="GO" id="GO:0046872">
    <property type="term" value="F:metal ion binding"/>
    <property type="evidence" value="ECO:0007669"/>
    <property type="project" value="UniProtKB-KW"/>
</dbReference>
<sequence>FPCRLGGTSVWYHILKGSKIFWLIPPTERNIQLYENWVLSGKQSDVFFGDTVDKCGRVTLTAGNTFFIPTGWIHAVYTPLDSVVFGGNFLHSFGIEKQLKTAQVEDTTHVPQKFR</sequence>
<dbReference type="InterPro" id="IPR050690">
    <property type="entry name" value="JHDM1_Histone_Demethylase"/>
</dbReference>
<reference evidence="7" key="2">
    <citation type="submission" date="2023-05" db="EMBL/GenBank/DDBJ databases">
        <authorList>
            <person name="Fouks B."/>
        </authorList>
    </citation>
    <scope>NUCLEOTIDE SEQUENCE</scope>
    <source>
        <strain evidence="7">Stay&amp;Tobe</strain>
        <tissue evidence="7">Testes</tissue>
    </source>
</reference>
<feature type="non-terminal residue" evidence="7">
    <location>
        <position position="1"/>
    </location>
</feature>
<keyword evidence="4" id="KW-0805">Transcription regulation</keyword>
<evidence type="ECO:0000256" key="1">
    <source>
        <dbReference type="ARBA" id="ARBA00022723"/>
    </source>
</evidence>
<reference evidence="7" key="1">
    <citation type="journal article" date="2023" name="IScience">
        <title>Live-bearing cockroach genome reveals convergent evolutionary mechanisms linked to viviparity in insects and beyond.</title>
        <authorList>
            <person name="Fouks B."/>
            <person name="Harrison M.C."/>
            <person name="Mikhailova A.A."/>
            <person name="Marchal E."/>
            <person name="English S."/>
            <person name="Carruthers M."/>
            <person name="Jennings E.C."/>
            <person name="Chiamaka E.L."/>
            <person name="Frigard R.A."/>
            <person name="Pippel M."/>
            <person name="Attardo G.M."/>
            <person name="Benoit J.B."/>
            <person name="Bornberg-Bauer E."/>
            <person name="Tobe S.S."/>
        </authorList>
    </citation>
    <scope>NUCLEOTIDE SEQUENCE</scope>
    <source>
        <strain evidence="7">Stay&amp;Tobe</strain>
    </source>
</reference>
<evidence type="ECO:0000256" key="2">
    <source>
        <dbReference type="ARBA" id="ARBA00023002"/>
    </source>
</evidence>
<dbReference type="AlphaFoldDB" id="A0AAD8ESH2"/>
<evidence type="ECO:0000256" key="5">
    <source>
        <dbReference type="ARBA" id="ARBA00023163"/>
    </source>
</evidence>
<dbReference type="SMART" id="SM00558">
    <property type="entry name" value="JmjC"/>
    <property type="match status" value="1"/>
</dbReference>
<keyword evidence="5" id="KW-0804">Transcription</keyword>
<evidence type="ECO:0000256" key="3">
    <source>
        <dbReference type="ARBA" id="ARBA00023004"/>
    </source>
</evidence>
<evidence type="ECO:0000256" key="4">
    <source>
        <dbReference type="ARBA" id="ARBA00023015"/>
    </source>
</evidence>
<gene>
    <name evidence="7" type="ORF">L9F63_026193</name>
</gene>
<dbReference type="PROSITE" id="PS51184">
    <property type="entry name" value="JMJC"/>
    <property type="match status" value="1"/>
</dbReference>
<proteinExistence type="predicted"/>
<comment type="caution">
    <text evidence="7">The sequence shown here is derived from an EMBL/GenBank/DDBJ whole genome shotgun (WGS) entry which is preliminary data.</text>
</comment>
<keyword evidence="3" id="KW-0408">Iron</keyword>